<dbReference type="AlphaFoldDB" id="A0A0C2I416"/>
<gene>
    <name evidence="1" type="ORF">UCMB321_4353</name>
</gene>
<dbReference type="EMBL" id="JXDG01000058">
    <property type="protein sequence ID" value="KIH81690.1"/>
    <property type="molecule type" value="Genomic_DNA"/>
</dbReference>
<sequence length="45" mass="5347">MGLQSRDPWLARRSLSFFAKGRCSTINWHHLYQQIRVSRSMLQAI</sequence>
<organism evidence="1 2">
    <name type="scientific">Pseudomonas batumici</name>
    <dbReference type="NCBI Taxonomy" id="226910"/>
    <lineage>
        <taxon>Bacteria</taxon>
        <taxon>Pseudomonadati</taxon>
        <taxon>Pseudomonadota</taxon>
        <taxon>Gammaproteobacteria</taxon>
        <taxon>Pseudomonadales</taxon>
        <taxon>Pseudomonadaceae</taxon>
        <taxon>Pseudomonas</taxon>
    </lineage>
</organism>
<comment type="caution">
    <text evidence="1">The sequence shown here is derived from an EMBL/GenBank/DDBJ whole genome shotgun (WGS) entry which is preliminary data.</text>
</comment>
<evidence type="ECO:0000313" key="1">
    <source>
        <dbReference type="EMBL" id="KIH81690.1"/>
    </source>
</evidence>
<proteinExistence type="predicted"/>
<evidence type="ECO:0000313" key="2">
    <source>
        <dbReference type="Proteomes" id="UP000031535"/>
    </source>
</evidence>
<name>A0A0C2I416_9PSED</name>
<dbReference type="STRING" id="226910.UCMB321_4353"/>
<dbReference type="PATRIC" id="fig|226910.6.peg.4345"/>
<reference evidence="1 2" key="1">
    <citation type="submission" date="2015-01" db="EMBL/GenBank/DDBJ databases">
        <title>Complete genome of Pseudomonas batumici UCM B-321 producer of the batumin antibiotic with strong antistaphilococcal and potential anticancer activity.</title>
        <authorList>
            <person name="Klochko V.V."/>
            <person name="Zelena L.B."/>
            <person name="Elena K.A."/>
            <person name="Reva O.N."/>
        </authorList>
    </citation>
    <scope>NUCLEOTIDE SEQUENCE [LARGE SCALE GENOMIC DNA]</scope>
    <source>
        <strain evidence="1 2">UCM B-321</strain>
    </source>
</reference>
<accession>A0A0C2I416</accession>
<protein>
    <submittedName>
        <fullName evidence="1">Uncharacterized protein</fullName>
    </submittedName>
</protein>
<dbReference type="Proteomes" id="UP000031535">
    <property type="component" value="Unassembled WGS sequence"/>
</dbReference>
<keyword evidence="2" id="KW-1185">Reference proteome</keyword>